<dbReference type="AlphaFoldDB" id="A0AAW9PZR6"/>
<evidence type="ECO:0000313" key="2">
    <source>
        <dbReference type="EMBL" id="MEE3715911.1"/>
    </source>
</evidence>
<reference evidence="2" key="1">
    <citation type="submission" date="2024-01" db="EMBL/GenBank/DDBJ databases">
        <title>Bank of Algae and Cyanobacteria of the Azores (BACA) strain genomes.</title>
        <authorList>
            <person name="Luz R."/>
            <person name="Cordeiro R."/>
            <person name="Fonseca A."/>
            <person name="Goncalves V."/>
        </authorList>
    </citation>
    <scope>NUCLEOTIDE SEQUENCE</scope>
    <source>
        <strain evidence="2">BACA0141</strain>
    </source>
</reference>
<dbReference type="Pfam" id="PF12679">
    <property type="entry name" value="ABC2_membrane_2"/>
    <property type="match status" value="1"/>
</dbReference>
<proteinExistence type="predicted"/>
<protein>
    <submittedName>
        <fullName evidence="2">ABC transporter permease</fullName>
    </submittedName>
</protein>
<gene>
    <name evidence="2" type="ORF">V2H45_04025</name>
</gene>
<dbReference type="PANTHER" id="PTHR43471">
    <property type="entry name" value="ABC TRANSPORTER PERMEASE"/>
    <property type="match status" value="1"/>
</dbReference>
<keyword evidence="1" id="KW-0472">Membrane</keyword>
<feature type="transmembrane region" description="Helical" evidence="1">
    <location>
        <begin position="154"/>
        <end position="183"/>
    </location>
</feature>
<dbReference type="Proteomes" id="UP001333818">
    <property type="component" value="Unassembled WGS sequence"/>
</dbReference>
<feature type="transmembrane region" description="Helical" evidence="1">
    <location>
        <begin position="240"/>
        <end position="258"/>
    </location>
</feature>
<dbReference type="EMBL" id="JAZBJZ010000009">
    <property type="protein sequence ID" value="MEE3715911.1"/>
    <property type="molecule type" value="Genomic_DNA"/>
</dbReference>
<feature type="transmembrane region" description="Helical" evidence="1">
    <location>
        <begin position="58"/>
        <end position="78"/>
    </location>
</feature>
<dbReference type="GO" id="GO:0140359">
    <property type="term" value="F:ABC-type transporter activity"/>
    <property type="evidence" value="ECO:0007669"/>
    <property type="project" value="InterPro"/>
</dbReference>
<feature type="transmembrane region" description="Helical" evidence="1">
    <location>
        <begin position="28"/>
        <end position="46"/>
    </location>
</feature>
<feature type="transmembrane region" description="Helical" evidence="1">
    <location>
        <begin position="110"/>
        <end position="133"/>
    </location>
</feature>
<evidence type="ECO:0000256" key="1">
    <source>
        <dbReference type="SAM" id="Phobius"/>
    </source>
</evidence>
<keyword evidence="3" id="KW-1185">Reference proteome</keyword>
<comment type="caution">
    <text evidence="2">The sequence shown here is derived from an EMBL/GenBank/DDBJ whole genome shotgun (WGS) entry which is preliminary data.</text>
</comment>
<evidence type="ECO:0000313" key="3">
    <source>
        <dbReference type="Proteomes" id="UP001333818"/>
    </source>
</evidence>
<name>A0AAW9PZR6_9CYAN</name>
<accession>A0AAW9PZR6</accession>
<dbReference type="RefSeq" id="WP_330482335.1">
    <property type="nucleotide sequence ID" value="NZ_JAZBJZ010000009.1"/>
</dbReference>
<dbReference type="GO" id="GO:0005886">
    <property type="term" value="C:plasma membrane"/>
    <property type="evidence" value="ECO:0007669"/>
    <property type="project" value="UniProtKB-SubCell"/>
</dbReference>
<organism evidence="2 3">
    <name type="scientific">Tumidithrix elongata BACA0141</name>
    <dbReference type="NCBI Taxonomy" id="2716417"/>
    <lineage>
        <taxon>Bacteria</taxon>
        <taxon>Bacillati</taxon>
        <taxon>Cyanobacteriota</taxon>
        <taxon>Cyanophyceae</taxon>
        <taxon>Pseudanabaenales</taxon>
        <taxon>Pseudanabaenaceae</taxon>
        <taxon>Tumidithrix</taxon>
        <taxon>Tumidithrix elongata</taxon>
    </lineage>
</organism>
<keyword evidence="1" id="KW-0812">Transmembrane</keyword>
<keyword evidence="1" id="KW-1133">Transmembrane helix</keyword>
<sequence>MGRTLTTSLGRILAIASNVFRETVREQVLYLTLLFTFVLIAAILAIPEFSAEGAPRMIVDSGMAAIEVVSLIVAMFVGTNLVNKELEKRTIFVLIAKPMSRAEFILGKHLGISAVIATLVSIMTAIFIALMAIRKIPLPTDAILIANFFTFWQIMLVAAIAVLFGTFSSSLVAALLTLASYLVGNFSRDLLLLGEISKNASFQNVTRFLYLVLPDLSRANLKNEAVYGILPSIFDLFNNGVYIFSYALLVLAIAILIFSRRQF</sequence>
<dbReference type="PANTHER" id="PTHR43471:SF10">
    <property type="entry name" value="SLL1107 PROTEIN"/>
    <property type="match status" value="1"/>
</dbReference>